<evidence type="ECO:0000256" key="8">
    <source>
        <dbReference type="SAM" id="Phobius"/>
    </source>
</evidence>
<dbReference type="Pfam" id="PF07690">
    <property type="entry name" value="MFS_1"/>
    <property type="match status" value="1"/>
</dbReference>
<evidence type="ECO:0000256" key="2">
    <source>
        <dbReference type="ARBA" id="ARBA00022448"/>
    </source>
</evidence>
<feature type="transmembrane region" description="Helical" evidence="8">
    <location>
        <begin position="103"/>
        <end position="122"/>
    </location>
</feature>
<dbReference type="InterPro" id="IPR020846">
    <property type="entry name" value="MFS_dom"/>
</dbReference>
<keyword evidence="2" id="KW-0813">Transport</keyword>
<gene>
    <name evidence="10" type="ORF">HMPREF1624_07674</name>
</gene>
<keyword evidence="5 8" id="KW-0472">Membrane</keyword>
<evidence type="ECO:0000256" key="7">
    <source>
        <dbReference type="SAM" id="MobiDB-lite"/>
    </source>
</evidence>
<proteinExistence type="predicted"/>
<keyword evidence="6" id="KW-0325">Glycoprotein</keyword>
<feature type="transmembrane region" description="Helical" evidence="8">
    <location>
        <begin position="417"/>
        <end position="437"/>
    </location>
</feature>
<evidence type="ECO:0000259" key="9">
    <source>
        <dbReference type="PROSITE" id="PS50850"/>
    </source>
</evidence>
<keyword evidence="3 8" id="KW-0812">Transmembrane</keyword>
<dbReference type="OrthoDB" id="440553at2759"/>
<feature type="transmembrane region" description="Helical" evidence="8">
    <location>
        <begin position="395"/>
        <end position="411"/>
    </location>
</feature>
<evidence type="ECO:0000313" key="11">
    <source>
        <dbReference type="Proteomes" id="UP000018087"/>
    </source>
</evidence>
<evidence type="ECO:0000256" key="1">
    <source>
        <dbReference type="ARBA" id="ARBA00004141"/>
    </source>
</evidence>
<feature type="transmembrane region" description="Helical" evidence="8">
    <location>
        <begin position="134"/>
        <end position="151"/>
    </location>
</feature>
<dbReference type="Proteomes" id="UP000018087">
    <property type="component" value="Unassembled WGS sequence"/>
</dbReference>
<evidence type="ECO:0000256" key="3">
    <source>
        <dbReference type="ARBA" id="ARBA00022692"/>
    </source>
</evidence>
<dbReference type="InterPro" id="IPR011701">
    <property type="entry name" value="MFS"/>
</dbReference>
<feature type="transmembrane region" description="Helical" evidence="8">
    <location>
        <begin position="194"/>
        <end position="213"/>
    </location>
</feature>
<dbReference type="PANTHER" id="PTHR23502">
    <property type="entry name" value="MAJOR FACILITATOR SUPERFAMILY"/>
    <property type="match status" value="1"/>
</dbReference>
<dbReference type="SUPFAM" id="SSF103473">
    <property type="entry name" value="MFS general substrate transporter"/>
    <property type="match status" value="1"/>
</dbReference>
<dbReference type="FunFam" id="1.20.1720.10:FF:000009">
    <property type="entry name" value="MFS multidrug transporter"/>
    <property type="match status" value="1"/>
</dbReference>
<feature type="transmembrane region" description="Helical" evidence="8">
    <location>
        <begin position="157"/>
        <end position="182"/>
    </location>
</feature>
<dbReference type="CDD" id="cd17323">
    <property type="entry name" value="MFS_Tpo1_MDR_like"/>
    <property type="match status" value="1"/>
</dbReference>
<dbReference type="AlphaFoldDB" id="U7PKF8"/>
<feature type="transmembrane region" description="Helical" evidence="8">
    <location>
        <begin position="486"/>
        <end position="505"/>
    </location>
</feature>
<keyword evidence="11" id="KW-1185">Reference proteome</keyword>
<dbReference type="FunFam" id="1.20.1250.20:FF:000172">
    <property type="entry name" value="MFS multidrug resistance transporter"/>
    <property type="match status" value="1"/>
</dbReference>
<dbReference type="InterPro" id="IPR036259">
    <property type="entry name" value="MFS_trans_sf"/>
</dbReference>
<dbReference type="EMBL" id="KI440851">
    <property type="protein sequence ID" value="ERS96138.1"/>
    <property type="molecule type" value="Genomic_DNA"/>
</dbReference>
<dbReference type="GO" id="GO:0015137">
    <property type="term" value="F:citrate transmembrane transporter activity"/>
    <property type="evidence" value="ECO:0007669"/>
    <property type="project" value="UniProtKB-ARBA"/>
</dbReference>
<feature type="domain" description="Major facilitator superfamily (MFS) profile" evidence="9">
    <location>
        <begin position="68"/>
        <end position="511"/>
    </location>
</feature>
<dbReference type="Gene3D" id="1.20.1720.10">
    <property type="entry name" value="Multidrug resistance protein D"/>
    <property type="match status" value="1"/>
</dbReference>
<dbReference type="GO" id="GO:0140115">
    <property type="term" value="P:export across plasma membrane"/>
    <property type="evidence" value="ECO:0007669"/>
    <property type="project" value="UniProtKB-ARBA"/>
</dbReference>
<organism evidence="10 11">
    <name type="scientific">Sporothrix schenckii (strain ATCC 58251 / de Perez 2211183)</name>
    <name type="common">Rose-picker's disease fungus</name>
    <dbReference type="NCBI Taxonomy" id="1391915"/>
    <lineage>
        <taxon>Eukaryota</taxon>
        <taxon>Fungi</taxon>
        <taxon>Dikarya</taxon>
        <taxon>Ascomycota</taxon>
        <taxon>Pezizomycotina</taxon>
        <taxon>Sordariomycetes</taxon>
        <taxon>Sordariomycetidae</taxon>
        <taxon>Ophiostomatales</taxon>
        <taxon>Ophiostomataceae</taxon>
        <taxon>Sporothrix</taxon>
    </lineage>
</organism>
<dbReference type="STRING" id="1391915.U7PKF8"/>
<comment type="subcellular location">
    <subcellularLocation>
        <location evidence="1">Membrane</location>
        <topology evidence="1">Multi-pass membrane protein</topology>
    </subcellularLocation>
</comment>
<dbReference type="GO" id="GO:0005886">
    <property type="term" value="C:plasma membrane"/>
    <property type="evidence" value="ECO:0007669"/>
    <property type="project" value="TreeGrafter"/>
</dbReference>
<feature type="region of interest" description="Disordered" evidence="7">
    <location>
        <begin position="30"/>
        <end position="49"/>
    </location>
</feature>
<dbReference type="HOGENOM" id="CLU_008455_8_4_1"/>
<accession>U7PKF8</accession>
<dbReference type="PROSITE" id="PS50850">
    <property type="entry name" value="MFS"/>
    <property type="match status" value="1"/>
</dbReference>
<dbReference type="PANTHER" id="PTHR23502:SF51">
    <property type="entry name" value="QUINIDINE RESISTANCE PROTEIN 1-RELATED"/>
    <property type="match status" value="1"/>
</dbReference>
<name>U7PKF8_SPOS1</name>
<evidence type="ECO:0000256" key="6">
    <source>
        <dbReference type="ARBA" id="ARBA00023180"/>
    </source>
</evidence>
<evidence type="ECO:0000256" key="4">
    <source>
        <dbReference type="ARBA" id="ARBA00022989"/>
    </source>
</evidence>
<dbReference type="eggNOG" id="KOG0255">
    <property type="taxonomic scope" value="Eukaryota"/>
</dbReference>
<evidence type="ECO:0000313" key="10">
    <source>
        <dbReference type="EMBL" id="ERS96138.1"/>
    </source>
</evidence>
<feature type="transmembrane region" description="Helical" evidence="8">
    <location>
        <begin position="66"/>
        <end position="83"/>
    </location>
</feature>
<protein>
    <recommendedName>
        <fullName evidence="9">Major facilitator superfamily (MFS) profile domain-containing protein</fullName>
    </recommendedName>
</protein>
<feature type="transmembrane region" description="Helical" evidence="8">
    <location>
        <begin position="225"/>
        <end position="244"/>
    </location>
</feature>
<sequence>MAEPIQHAPVDVNTDTDRLDLEKGDIASEPVVSSPNALTPNGVLQDLAATPPRPPPYHVYSRNEKWVMVGLVAVTGLYSPLPANIYFPALPTLAKVFHVSTEAMNQTVTAYLLMQGVSPMLWGTLSDRYGRRPVFLVCLTILIASCIGLALCPTSAFWLLIVLRLLQAAGCASTIALGAGVIGDISTPEERGGYFGYFNLGPMLAPCIGPAIGGVLSQQLGWRSIFWFLVVMAAVCLLLVILFLPETMRSIAGNGSVALTGVYRPLVPVVGRHGQTVPRNHPPTPASARKVSANPFGIFLYPDISMTLFFTGVVYSINYTVTATISSSFATIYPFLDETSIGLCYLATGGGMIFGSTTTGKFLDWDFARVKKTFPPESLANPADFPREYARLRTMPIHLVVFTAAVFGWGFCLEYRAHIAVALVLQFVLGWTSISILNTTMTLMIDVLQSRSSSATACTNLVRCLLATVLVAVIDRMTTTLSYRWTYVFWGLVSASMLALMYAEIKIGSKWRRAREIAAQKEVDGE</sequence>
<reference evidence="11" key="1">
    <citation type="journal article" date="2014" name="Genome Announc.">
        <title>Genome sequence of the pathogenic fungus Sporothrix schenckii (ATCC 58251).</title>
        <authorList>
            <person name="Cuomo C.A."/>
            <person name="Rodriguez-Del Valle N."/>
            <person name="Perez-Sanchez L."/>
            <person name="Abouelleil A."/>
            <person name="Goldberg J."/>
            <person name="Young S."/>
            <person name="Zeng Q."/>
            <person name="Birren B.W."/>
        </authorList>
    </citation>
    <scope>NUCLEOTIDE SEQUENCE [LARGE SCALE GENOMIC DNA]</scope>
    <source>
        <strain evidence="11">ATCC 58251 / de Perez 2211183</strain>
    </source>
</reference>
<feature type="transmembrane region" description="Helical" evidence="8">
    <location>
        <begin position="457"/>
        <end position="474"/>
    </location>
</feature>
<keyword evidence="4 8" id="KW-1133">Transmembrane helix</keyword>
<evidence type="ECO:0000256" key="5">
    <source>
        <dbReference type="ARBA" id="ARBA00023136"/>
    </source>
</evidence>